<evidence type="ECO:0000313" key="3">
    <source>
        <dbReference type="Proteomes" id="UP001470230"/>
    </source>
</evidence>
<dbReference type="EMBL" id="JAPFFF010000015">
    <property type="protein sequence ID" value="KAK8866683.1"/>
    <property type="molecule type" value="Genomic_DNA"/>
</dbReference>
<organism evidence="2 3">
    <name type="scientific">Tritrichomonas musculus</name>
    <dbReference type="NCBI Taxonomy" id="1915356"/>
    <lineage>
        <taxon>Eukaryota</taxon>
        <taxon>Metamonada</taxon>
        <taxon>Parabasalia</taxon>
        <taxon>Tritrichomonadida</taxon>
        <taxon>Tritrichomonadidae</taxon>
        <taxon>Tritrichomonas</taxon>
    </lineage>
</organism>
<accession>A0ABR2INZ2</accession>
<reference evidence="2 3" key="1">
    <citation type="submission" date="2024-04" db="EMBL/GenBank/DDBJ databases">
        <title>Tritrichomonas musculus Genome.</title>
        <authorList>
            <person name="Alves-Ferreira E."/>
            <person name="Grigg M."/>
            <person name="Lorenzi H."/>
            <person name="Galac M."/>
        </authorList>
    </citation>
    <scope>NUCLEOTIDE SEQUENCE [LARGE SCALE GENOMIC DNA]</scope>
    <source>
        <strain evidence="2 3">EAF2021</strain>
    </source>
</reference>
<protein>
    <submittedName>
        <fullName evidence="2">Uncharacterized protein</fullName>
    </submittedName>
</protein>
<feature type="region of interest" description="Disordered" evidence="1">
    <location>
        <begin position="1"/>
        <end position="23"/>
    </location>
</feature>
<name>A0ABR2INZ2_9EUKA</name>
<comment type="caution">
    <text evidence="2">The sequence shown here is derived from an EMBL/GenBank/DDBJ whole genome shotgun (WGS) entry which is preliminary data.</text>
</comment>
<dbReference type="Proteomes" id="UP001470230">
    <property type="component" value="Unassembled WGS sequence"/>
</dbReference>
<evidence type="ECO:0000256" key="1">
    <source>
        <dbReference type="SAM" id="MobiDB-lite"/>
    </source>
</evidence>
<gene>
    <name evidence="2" type="ORF">M9Y10_009650</name>
</gene>
<evidence type="ECO:0000313" key="2">
    <source>
        <dbReference type="EMBL" id="KAK8866683.1"/>
    </source>
</evidence>
<sequence length="138" mass="15647">MNASQIPHPIPEQMPINESVKNDQQNLHTDTAEFVDVPPGEDPELNQTIKILLESSGFQLKDPKMITVVENALTQKLDSIFANARFLGGIQDSKDQKELHLLQLKPALNEEDIHIDRPEFVLEQPNLKMTTRRTKIGK</sequence>
<proteinExistence type="predicted"/>
<keyword evidence="3" id="KW-1185">Reference proteome</keyword>